<reference evidence="1" key="2">
    <citation type="journal article" date="2015" name="Data Brief">
        <title>Shoot transcriptome of the giant reed, Arundo donax.</title>
        <authorList>
            <person name="Barrero R.A."/>
            <person name="Guerrero F.D."/>
            <person name="Moolhuijzen P."/>
            <person name="Goolsby J.A."/>
            <person name="Tidwell J."/>
            <person name="Bellgard S.E."/>
            <person name="Bellgard M.I."/>
        </authorList>
    </citation>
    <scope>NUCLEOTIDE SEQUENCE</scope>
    <source>
        <tissue evidence="1">Shoot tissue taken approximately 20 cm above the soil surface</tissue>
    </source>
</reference>
<reference evidence="1" key="1">
    <citation type="submission" date="2014-09" db="EMBL/GenBank/DDBJ databases">
        <authorList>
            <person name="Magalhaes I.L.F."/>
            <person name="Oliveira U."/>
            <person name="Santos F.R."/>
            <person name="Vidigal T.H.D.A."/>
            <person name="Brescovit A.D."/>
            <person name="Santos A.J."/>
        </authorList>
    </citation>
    <scope>NUCLEOTIDE SEQUENCE</scope>
    <source>
        <tissue evidence="1">Shoot tissue taken approximately 20 cm above the soil surface</tissue>
    </source>
</reference>
<dbReference type="AlphaFoldDB" id="A0A0A9B244"/>
<organism evidence="1">
    <name type="scientific">Arundo donax</name>
    <name type="common">Giant reed</name>
    <name type="synonym">Donax arundinaceus</name>
    <dbReference type="NCBI Taxonomy" id="35708"/>
    <lineage>
        <taxon>Eukaryota</taxon>
        <taxon>Viridiplantae</taxon>
        <taxon>Streptophyta</taxon>
        <taxon>Embryophyta</taxon>
        <taxon>Tracheophyta</taxon>
        <taxon>Spermatophyta</taxon>
        <taxon>Magnoliopsida</taxon>
        <taxon>Liliopsida</taxon>
        <taxon>Poales</taxon>
        <taxon>Poaceae</taxon>
        <taxon>PACMAD clade</taxon>
        <taxon>Arundinoideae</taxon>
        <taxon>Arundineae</taxon>
        <taxon>Arundo</taxon>
    </lineage>
</organism>
<name>A0A0A9B244_ARUDO</name>
<protein>
    <submittedName>
        <fullName evidence="1">Uncharacterized protein</fullName>
    </submittedName>
</protein>
<evidence type="ECO:0000313" key="1">
    <source>
        <dbReference type="EMBL" id="JAD55230.1"/>
    </source>
</evidence>
<accession>A0A0A9B244</accession>
<dbReference type="EMBL" id="GBRH01242665">
    <property type="protein sequence ID" value="JAD55230.1"/>
    <property type="molecule type" value="Transcribed_RNA"/>
</dbReference>
<proteinExistence type="predicted"/>
<sequence>MPATVDVMSAPLLQYTTAMPRRKSVHGAPRWLVQKKPKA</sequence>